<feature type="region of interest" description="Disordered" evidence="1">
    <location>
        <begin position="1"/>
        <end position="20"/>
    </location>
</feature>
<protein>
    <submittedName>
        <fullName evidence="2">Uncharacterized protein</fullName>
    </submittedName>
</protein>
<proteinExistence type="predicted"/>
<feature type="compositionally biased region" description="Polar residues" evidence="1">
    <location>
        <begin position="1"/>
        <end position="15"/>
    </location>
</feature>
<name>A0A9P6GNG3_9PLEO</name>
<dbReference type="EMBL" id="WJXW01000003">
    <property type="protein sequence ID" value="KAF9738618.1"/>
    <property type="molecule type" value="Genomic_DNA"/>
</dbReference>
<evidence type="ECO:0000256" key="1">
    <source>
        <dbReference type="SAM" id="MobiDB-lite"/>
    </source>
</evidence>
<comment type="caution">
    <text evidence="2">The sequence shown here is derived from an EMBL/GenBank/DDBJ whole genome shotgun (WGS) entry which is preliminary data.</text>
</comment>
<accession>A0A9P6GNG3</accession>
<organism evidence="2 3">
    <name type="scientific">Paraphaeosphaeria minitans</name>
    <dbReference type="NCBI Taxonomy" id="565426"/>
    <lineage>
        <taxon>Eukaryota</taxon>
        <taxon>Fungi</taxon>
        <taxon>Dikarya</taxon>
        <taxon>Ascomycota</taxon>
        <taxon>Pezizomycotina</taxon>
        <taxon>Dothideomycetes</taxon>
        <taxon>Pleosporomycetidae</taxon>
        <taxon>Pleosporales</taxon>
        <taxon>Massarineae</taxon>
        <taxon>Didymosphaeriaceae</taxon>
        <taxon>Paraphaeosphaeria</taxon>
    </lineage>
</organism>
<dbReference type="AlphaFoldDB" id="A0A9P6GNG3"/>
<dbReference type="Proteomes" id="UP000756921">
    <property type="component" value="Unassembled WGS sequence"/>
</dbReference>
<evidence type="ECO:0000313" key="3">
    <source>
        <dbReference type="Proteomes" id="UP000756921"/>
    </source>
</evidence>
<sequence length="68" mass="7142">MVATVQGVQPGNGWTDSRGVGVEEGVGVEGPLHSQVRRVCRACRGTARVVGAIATVAIKLEYTVYCIL</sequence>
<gene>
    <name evidence="2" type="ORF">PMIN01_03901</name>
</gene>
<evidence type="ECO:0000313" key="2">
    <source>
        <dbReference type="EMBL" id="KAF9738618.1"/>
    </source>
</evidence>
<keyword evidence="3" id="KW-1185">Reference proteome</keyword>
<reference evidence="2" key="1">
    <citation type="journal article" date="2020" name="Mol. Plant Microbe Interact.">
        <title>Genome Sequence of the Biocontrol Agent Coniothyrium minitans strain Conio (IMI 134523).</title>
        <authorList>
            <person name="Patel D."/>
            <person name="Shittu T.A."/>
            <person name="Baroncelli R."/>
            <person name="Muthumeenakshi S."/>
            <person name="Osborne T.H."/>
            <person name="Janganan T.K."/>
            <person name="Sreenivasaprasad S."/>
        </authorList>
    </citation>
    <scope>NUCLEOTIDE SEQUENCE</scope>
    <source>
        <strain evidence="2">Conio</strain>
    </source>
</reference>